<name>A0A1H0F5F6_9ACTN</name>
<feature type="transmembrane region" description="Helical" evidence="2">
    <location>
        <begin position="249"/>
        <end position="265"/>
    </location>
</feature>
<keyword evidence="2" id="KW-1133">Transmembrane helix</keyword>
<sequence>MAGAHPYGADGGHGADGDRGGGPLGEDERRELAELRGRLRTGRRWRSALSAVFITLAALLAPLAAVAVWVSDEMANTDRYVRTVAPLASQPDVQAAVTDEVTRAIMARIDIDALLSQVAPSQRPEVKKALGALGGPVTSGLRDFVHGQVASFVASDRFAALWKQLNRQAHTAFIGALTGDTGTAVRVNGDTVVLDLAPIVAEVRKHLVDRGLTVAGRIPDVHAQYTLVKSENVKRVRTGFRVLQLMGDWLPVVTVVLAGGGVLLARRRRRALVAASLAIAAGVAVLGIALAVFRIVYLENLPARTDERAAGAVYDQLIHFLRVTVRMVVVLGIVVALGAWLSGPGRWAVRLREGWESGIAAVREAVGVHSTGPVGPWVHRYRYAVRWFVVLVAAVVLLLWSFPTGMVIFWIAFATVGALAVVEFLDDRRSRPGSTGRTPPPAPAH</sequence>
<feature type="region of interest" description="Disordered" evidence="1">
    <location>
        <begin position="1"/>
        <end position="26"/>
    </location>
</feature>
<dbReference type="Proteomes" id="UP000199341">
    <property type="component" value="Unassembled WGS sequence"/>
</dbReference>
<accession>A0A1H0F5F6</accession>
<dbReference type="EMBL" id="FNIE01000006">
    <property type="protein sequence ID" value="SDN89870.1"/>
    <property type="molecule type" value="Genomic_DNA"/>
</dbReference>
<evidence type="ECO:0000313" key="4">
    <source>
        <dbReference type="Proteomes" id="UP000199341"/>
    </source>
</evidence>
<proteinExistence type="predicted"/>
<feature type="transmembrane region" description="Helical" evidence="2">
    <location>
        <begin position="383"/>
        <end position="401"/>
    </location>
</feature>
<evidence type="ECO:0000256" key="1">
    <source>
        <dbReference type="SAM" id="MobiDB-lite"/>
    </source>
</evidence>
<keyword evidence="4" id="KW-1185">Reference proteome</keyword>
<reference evidence="3 4" key="1">
    <citation type="submission" date="2016-10" db="EMBL/GenBank/DDBJ databases">
        <authorList>
            <person name="de Groot N.N."/>
        </authorList>
    </citation>
    <scope>NUCLEOTIDE SEQUENCE [LARGE SCALE GENOMIC DNA]</scope>
    <source>
        <strain evidence="3 4">CGMCC 4.2022</strain>
    </source>
</reference>
<keyword evidence="2" id="KW-0472">Membrane</keyword>
<evidence type="ECO:0000313" key="3">
    <source>
        <dbReference type="EMBL" id="SDN89870.1"/>
    </source>
</evidence>
<evidence type="ECO:0008006" key="5">
    <source>
        <dbReference type="Google" id="ProtNLM"/>
    </source>
</evidence>
<organism evidence="3 4">
    <name type="scientific">Actinacidiphila guanduensis</name>
    <dbReference type="NCBI Taxonomy" id="310781"/>
    <lineage>
        <taxon>Bacteria</taxon>
        <taxon>Bacillati</taxon>
        <taxon>Actinomycetota</taxon>
        <taxon>Actinomycetes</taxon>
        <taxon>Kitasatosporales</taxon>
        <taxon>Streptomycetaceae</taxon>
        <taxon>Actinacidiphila</taxon>
    </lineage>
</organism>
<feature type="transmembrane region" description="Helical" evidence="2">
    <location>
        <begin position="317"/>
        <end position="342"/>
    </location>
</feature>
<keyword evidence="2" id="KW-0812">Transmembrane</keyword>
<feature type="transmembrane region" description="Helical" evidence="2">
    <location>
        <begin position="48"/>
        <end position="70"/>
    </location>
</feature>
<dbReference type="AlphaFoldDB" id="A0A1H0F5F6"/>
<dbReference type="RefSeq" id="WP_245771415.1">
    <property type="nucleotide sequence ID" value="NZ_FNIE01000006.1"/>
</dbReference>
<protein>
    <recommendedName>
        <fullName evidence="5">Integral membrane protein</fullName>
    </recommendedName>
</protein>
<dbReference type="STRING" id="310781.SAMN05216259_106160"/>
<evidence type="ECO:0000256" key="2">
    <source>
        <dbReference type="SAM" id="Phobius"/>
    </source>
</evidence>
<gene>
    <name evidence="3" type="ORF">SAMN05216259_106160</name>
</gene>
<feature type="transmembrane region" description="Helical" evidence="2">
    <location>
        <begin position="272"/>
        <end position="297"/>
    </location>
</feature>
<feature type="transmembrane region" description="Helical" evidence="2">
    <location>
        <begin position="407"/>
        <end position="425"/>
    </location>
</feature>